<dbReference type="AlphaFoldDB" id="A0A2P2MYE9"/>
<reference evidence="1" key="1">
    <citation type="submission" date="2018-02" db="EMBL/GenBank/DDBJ databases">
        <title>Rhizophora mucronata_Transcriptome.</title>
        <authorList>
            <person name="Meera S.P."/>
            <person name="Sreeshan A."/>
            <person name="Augustine A."/>
        </authorList>
    </citation>
    <scope>NUCLEOTIDE SEQUENCE</scope>
    <source>
        <tissue evidence="1">Leaf</tissue>
    </source>
</reference>
<dbReference type="EMBL" id="GGEC01054767">
    <property type="protein sequence ID" value="MBX35251.1"/>
    <property type="molecule type" value="Transcribed_RNA"/>
</dbReference>
<proteinExistence type="predicted"/>
<accession>A0A2P2MYE9</accession>
<name>A0A2P2MYE9_RHIMU</name>
<evidence type="ECO:0000313" key="1">
    <source>
        <dbReference type="EMBL" id="MBX35251.1"/>
    </source>
</evidence>
<organism evidence="1">
    <name type="scientific">Rhizophora mucronata</name>
    <name type="common">Asiatic mangrove</name>
    <dbReference type="NCBI Taxonomy" id="61149"/>
    <lineage>
        <taxon>Eukaryota</taxon>
        <taxon>Viridiplantae</taxon>
        <taxon>Streptophyta</taxon>
        <taxon>Embryophyta</taxon>
        <taxon>Tracheophyta</taxon>
        <taxon>Spermatophyta</taxon>
        <taxon>Magnoliopsida</taxon>
        <taxon>eudicotyledons</taxon>
        <taxon>Gunneridae</taxon>
        <taxon>Pentapetalae</taxon>
        <taxon>rosids</taxon>
        <taxon>fabids</taxon>
        <taxon>Malpighiales</taxon>
        <taxon>Rhizophoraceae</taxon>
        <taxon>Rhizophora</taxon>
    </lineage>
</organism>
<protein>
    <submittedName>
        <fullName evidence="1">Uncharacterized protein</fullName>
    </submittedName>
</protein>
<sequence length="85" mass="9750">MGWLLSKKRKESSFGLGEQIVNWLKRKNVQKRRISSNSYQNSFPKKGQLRLINVENRLQAGIDSQGKRPKTAISIYLISFPGSRS</sequence>